<dbReference type="InterPro" id="IPR054179">
    <property type="entry name" value="PSD13_N"/>
</dbReference>
<dbReference type="Pfam" id="PF01399">
    <property type="entry name" value="PCI"/>
    <property type="match status" value="1"/>
</dbReference>
<feature type="transmembrane region" description="Helical" evidence="3">
    <location>
        <begin position="619"/>
        <end position="637"/>
    </location>
</feature>
<gene>
    <name evidence="5" type="ORF">PAPYR_327</name>
</gene>
<sequence>MAALPTMEVLRSLKSQELWHQLCTAVDQYVSASHDDLEEFCTSFLFGVEVHFNRVSWALIATKISKTVKDPITFLQEIRRRFREKESSRDAWTLLTLALAQQFLRAGRPDEAEELVRLSRELLGLGDPNVAAALPRASRVVKDDVLSLYYEVLAEKAQLGNDALKFYQYSLHYLSHTPTETIPLETQRQLAFSLGIAALLGKDLYSFGELLVHPVFESLKGSPFEWMYQLLSVFNEGDLQQYERTVDQYKEELKSQPSLLQNHHILRDKIRIASFIALVFSTPADQRVIPFAVIAGHTKLSLQEIEFLVMKSLALGLIRGKIDQVAQCVRVDYVAPRMLAMSQIEQMRGKIAAWGAKVGDGLHFLDLETAKATPLELELGKTVSGSSPSSVGQTGRGSMLCSTALFFLPSFLLLICPSLGCGDDSLWGKMVGVIVIGEQFQDTLAYHAYPTPGNNGMISVADTMVNSLAFTFAPSSPTASLGLTYLAYLAPAESITDARSFTTECSIRSLGTLVGTYLDGSGSNGTQPSLFTVEVDRLTKGYGPGADRDGLCWVVMAWQQHSKFRPKTVDEKNALMAQMEDELRRLGEMKQSETIYYASRPLFLIWTGWYFVLYLGFEVALWVLLVTFCFAVIVIRIRNTRYVITDHQAITVRFPLLVCAEPYVKALPLWQLKLGIKSWNKTLRGLRYGHIFYYHGRDHLTCRMVWKGFRYVESPREVKSIMYGFMPFRLDFYDPDEEARVLAEELAQTGGTAEQDRLVLDEGDSGAANEEAAAEEEARQVYLRAQAQRQRQWEQQAGERRSPQPPGPPSVPPLAIGSSAPLSLMPRAGNLSGTP</sequence>
<dbReference type="Pfam" id="PF22037">
    <property type="entry name" value="PSD13_N"/>
    <property type="match status" value="1"/>
</dbReference>
<dbReference type="Proteomes" id="UP001141327">
    <property type="component" value="Unassembled WGS sequence"/>
</dbReference>
<evidence type="ECO:0000259" key="4">
    <source>
        <dbReference type="PROSITE" id="PS50250"/>
    </source>
</evidence>
<keyword evidence="3" id="KW-1133">Transmembrane helix</keyword>
<feature type="domain" description="PCI" evidence="4">
    <location>
        <begin position="162"/>
        <end position="336"/>
    </location>
</feature>
<evidence type="ECO:0000256" key="1">
    <source>
        <dbReference type="ARBA" id="ARBA00022942"/>
    </source>
</evidence>
<feature type="compositionally biased region" description="Low complexity" evidence="2">
    <location>
        <begin position="786"/>
        <end position="796"/>
    </location>
</feature>
<keyword evidence="3" id="KW-0472">Membrane</keyword>
<keyword evidence="3" id="KW-0812">Transmembrane</keyword>
<evidence type="ECO:0000256" key="3">
    <source>
        <dbReference type="SAM" id="Phobius"/>
    </source>
</evidence>
<organism evidence="5 6">
    <name type="scientific">Paratrimastix pyriformis</name>
    <dbReference type="NCBI Taxonomy" id="342808"/>
    <lineage>
        <taxon>Eukaryota</taxon>
        <taxon>Metamonada</taxon>
        <taxon>Preaxostyla</taxon>
        <taxon>Paratrimastigidae</taxon>
        <taxon>Paratrimastix</taxon>
    </lineage>
</organism>
<dbReference type="PROSITE" id="PS50250">
    <property type="entry name" value="PCI"/>
    <property type="match status" value="1"/>
</dbReference>
<feature type="compositionally biased region" description="Pro residues" evidence="2">
    <location>
        <begin position="803"/>
        <end position="812"/>
    </location>
</feature>
<dbReference type="PANTHER" id="PTHR10539">
    <property type="entry name" value="26S PROTEASOME NON-ATPASE REGULATORY SUBUNIT 13"/>
    <property type="match status" value="1"/>
</dbReference>
<keyword evidence="6" id="KW-1185">Reference proteome</keyword>
<name>A0ABQ8UW10_9EUKA</name>
<accession>A0ABQ8UW10</accession>
<dbReference type="SMART" id="SM00088">
    <property type="entry name" value="PINT"/>
    <property type="match status" value="1"/>
</dbReference>
<protein>
    <submittedName>
        <fullName evidence="5">26S proteasome non-ATPase regulatory subunit 13 A</fullName>
    </submittedName>
</protein>
<evidence type="ECO:0000256" key="2">
    <source>
        <dbReference type="SAM" id="MobiDB-lite"/>
    </source>
</evidence>
<feature type="region of interest" description="Disordered" evidence="2">
    <location>
        <begin position="786"/>
        <end position="835"/>
    </location>
</feature>
<comment type="caution">
    <text evidence="5">The sequence shown here is derived from an EMBL/GenBank/DDBJ whole genome shotgun (WGS) entry which is preliminary data.</text>
</comment>
<reference evidence="5" key="1">
    <citation type="journal article" date="2022" name="bioRxiv">
        <title>Genomics of Preaxostyla Flagellates Illuminates Evolutionary Transitions and the Path Towards Mitochondrial Loss.</title>
        <authorList>
            <person name="Novak L.V.F."/>
            <person name="Treitli S.C."/>
            <person name="Pyrih J."/>
            <person name="Halakuc P."/>
            <person name="Pipaliya S.V."/>
            <person name="Vacek V."/>
            <person name="Brzon O."/>
            <person name="Soukal P."/>
            <person name="Eme L."/>
            <person name="Dacks J.B."/>
            <person name="Karnkowska A."/>
            <person name="Elias M."/>
            <person name="Hampl V."/>
        </authorList>
    </citation>
    <scope>NUCLEOTIDE SEQUENCE</scope>
    <source>
        <strain evidence="5">RCP-MX</strain>
    </source>
</reference>
<dbReference type="PANTHER" id="PTHR10539:SF0">
    <property type="entry name" value="26S PROTEASOME NON-ATPASE REGULATORY SUBUNIT 13"/>
    <property type="match status" value="1"/>
</dbReference>
<evidence type="ECO:0000313" key="5">
    <source>
        <dbReference type="EMBL" id="KAJ4463073.1"/>
    </source>
</evidence>
<dbReference type="EMBL" id="JAPMOS010000001">
    <property type="protein sequence ID" value="KAJ4463073.1"/>
    <property type="molecule type" value="Genomic_DNA"/>
</dbReference>
<evidence type="ECO:0000313" key="6">
    <source>
        <dbReference type="Proteomes" id="UP001141327"/>
    </source>
</evidence>
<dbReference type="InterPro" id="IPR035298">
    <property type="entry name" value="PSMD13"/>
</dbReference>
<dbReference type="GO" id="GO:0000502">
    <property type="term" value="C:proteasome complex"/>
    <property type="evidence" value="ECO:0007669"/>
    <property type="project" value="UniProtKB-KW"/>
</dbReference>
<dbReference type="InterPro" id="IPR000717">
    <property type="entry name" value="PCI_dom"/>
</dbReference>
<proteinExistence type="predicted"/>
<keyword evidence="1 5" id="KW-0647">Proteasome</keyword>